<keyword evidence="1" id="KW-0812">Transmembrane</keyword>
<evidence type="ECO:0000313" key="2">
    <source>
        <dbReference type="EMBL" id="CAB4687925.1"/>
    </source>
</evidence>
<name>A0A6J6NT47_9ZZZZ</name>
<evidence type="ECO:0000256" key="1">
    <source>
        <dbReference type="SAM" id="Phobius"/>
    </source>
</evidence>
<accession>A0A6J6NT47</accession>
<proteinExistence type="predicted"/>
<organism evidence="2">
    <name type="scientific">freshwater metagenome</name>
    <dbReference type="NCBI Taxonomy" id="449393"/>
    <lineage>
        <taxon>unclassified sequences</taxon>
        <taxon>metagenomes</taxon>
        <taxon>ecological metagenomes</taxon>
    </lineage>
</organism>
<gene>
    <name evidence="2" type="ORF">UFOPK2399_00491</name>
</gene>
<keyword evidence="1" id="KW-1133">Transmembrane helix</keyword>
<reference evidence="2" key="1">
    <citation type="submission" date="2020-05" db="EMBL/GenBank/DDBJ databases">
        <authorList>
            <person name="Chiriac C."/>
            <person name="Salcher M."/>
            <person name="Ghai R."/>
            <person name="Kavagutti S V."/>
        </authorList>
    </citation>
    <scope>NUCLEOTIDE SEQUENCE</scope>
</reference>
<protein>
    <submittedName>
        <fullName evidence="2">Unannotated protein</fullName>
    </submittedName>
</protein>
<dbReference type="EMBL" id="CAEZXP010000001">
    <property type="protein sequence ID" value="CAB4687925.1"/>
    <property type="molecule type" value="Genomic_DNA"/>
</dbReference>
<dbReference type="AlphaFoldDB" id="A0A6J6NT47"/>
<feature type="transmembrane region" description="Helical" evidence="1">
    <location>
        <begin position="98"/>
        <end position="116"/>
    </location>
</feature>
<keyword evidence="1" id="KW-0472">Membrane</keyword>
<feature type="transmembrane region" description="Helical" evidence="1">
    <location>
        <begin position="21"/>
        <end position="47"/>
    </location>
</feature>
<sequence>MVSTASPRRNVRPAWRRAFASFLAWLSENVVPLLLLPLAALLLWIAIWRIWLPADEGRTGVVRTVTTTQRSGSATAGGAVVAIERATSVAAPSRRSETLVVVLLLLAVGSAGVGLFHRRLISVDVGPDGFKITLTHNEKQALAGLVETLHAANAPAGKVALGVQSYLDAISGLHTINRPPVTPRSRFRTARHADSTAAGLSLDETTMIAESVAAELL</sequence>